<dbReference type="InterPro" id="IPR052160">
    <property type="entry name" value="Gypsy_RT_Integrase-like"/>
</dbReference>
<dbReference type="EMBL" id="AVOT02000672">
    <property type="protein sequence ID" value="MBW0463985.1"/>
    <property type="molecule type" value="Genomic_DNA"/>
</dbReference>
<sequence>MTVVDSYLIIIVLKEWHDSPFSAHLSEDRIREKIKTCLWWAMWQKDVAEYCKTCDRCQKADKSTGKILGNMIKIQEPNRPWAIFHMDWLTGLPPAGDGSYNACLVIADR</sequence>
<proteinExistence type="predicted"/>
<dbReference type="OrthoDB" id="2273864at2759"/>
<dbReference type="PANTHER" id="PTHR47266">
    <property type="entry name" value="ENDONUCLEASE-RELATED"/>
    <property type="match status" value="1"/>
</dbReference>
<protein>
    <recommendedName>
        <fullName evidence="1">Integrase zinc-binding domain-containing protein</fullName>
    </recommendedName>
</protein>
<evidence type="ECO:0000313" key="3">
    <source>
        <dbReference type="Proteomes" id="UP000765509"/>
    </source>
</evidence>
<dbReference type="InterPro" id="IPR041588">
    <property type="entry name" value="Integrase_H2C2"/>
</dbReference>
<evidence type="ECO:0000259" key="1">
    <source>
        <dbReference type="Pfam" id="PF17921"/>
    </source>
</evidence>
<name>A0A9Q3BEX7_9BASI</name>
<keyword evidence="3" id="KW-1185">Reference proteome</keyword>
<feature type="domain" description="Integrase zinc-binding" evidence="1">
    <location>
        <begin position="11"/>
        <end position="61"/>
    </location>
</feature>
<dbReference type="Gene3D" id="1.10.340.70">
    <property type="match status" value="1"/>
</dbReference>
<accession>A0A9Q3BEX7</accession>
<dbReference type="Proteomes" id="UP000765509">
    <property type="component" value="Unassembled WGS sequence"/>
</dbReference>
<evidence type="ECO:0000313" key="2">
    <source>
        <dbReference type="EMBL" id="MBW0463985.1"/>
    </source>
</evidence>
<comment type="caution">
    <text evidence="2">The sequence shown here is derived from an EMBL/GenBank/DDBJ whole genome shotgun (WGS) entry which is preliminary data.</text>
</comment>
<gene>
    <name evidence="2" type="ORF">O181_003700</name>
</gene>
<dbReference type="Pfam" id="PF17921">
    <property type="entry name" value="Integrase_H2C2"/>
    <property type="match status" value="1"/>
</dbReference>
<dbReference type="AlphaFoldDB" id="A0A9Q3BEX7"/>
<reference evidence="2" key="1">
    <citation type="submission" date="2021-03" db="EMBL/GenBank/DDBJ databases">
        <title>Draft genome sequence of rust myrtle Austropuccinia psidii MF-1, a brazilian biotype.</title>
        <authorList>
            <person name="Quecine M.C."/>
            <person name="Pachon D.M.R."/>
            <person name="Bonatelli M.L."/>
            <person name="Correr F.H."/>
            <person name="Franceschini L.M."/>
            <person name="Leite T.F."/>
            <person name="Margarido G.R.A."/>
            <person name="Almeida C.A."/>
            <person name="Ferrarezi J.A."/>
            <person name="Labate C.A."/>
        </authorList>
    </citation>
    <scope>NUCLEOTIDE SEQUENCE</scope>
    <source>
        <strain evidence="2">MF-1</strain>
    </source>
</reference>
<organism evidence="2 3">
    <name type="scientific">Austropuccinia psidii MF-1</name>
    <dbReference type="NCBI Taxonomy" id="1389203"/>
    <lineage>
        <taxon>Eukaryota</taxon>
        <taxon>Fungi</taxon>
        <taxon>Dikarya</taxon>
        <taxon>Basidiomycota</taxon>
        <taxon>Pucciniomycotina</taxon>
        <taxon>Pucciniomycetes</taxon>
        <taxon>Pucciniales</taxon>
        <taxon>Sphaerophragmiaceae</taxon>
        <taxon>Austropuccinia</taxon>
    </lineage>
</organism>